<name>A0A834HXA1_RHYFE</name>
<dbReference type="AlphaFoldDB" id="A0A834HXA1"/>
<comment type="caution">
    <text evidence="2">The sequence shown here is derived from an EMBL/GenBank/DDBJ whole genome shotgun (WGS) entry which is preliminary data.</text>
</comment>
<dbReference type="EMBL" id="JAACXV010014280">
    <property type="protein sequence ID" value="KAF7269014.1"/>
    <property type="molecule type" value="Genomic_DNA"/>
</dbReference>
<evidence type="ECO:0000256" key="1">
    <source>
        <dbReference type="SAM" id="MobiDB-lite"/>
    </source>
</evidence>
<accession>A0A834HXA1</accession>
<sequence>MRLDFNQSTNPIRISGQRAIGKKGRKAGNSNSILVSSDERHSPLSRLLPINENRNFTFRNKRSLLRIVDANWQRREILNLDSMKMKIGPGKCRFHGRKVQPYLSAG</sequence>
<dbReference type="Proteomes" id="UP000625711">
    <property type="component" value="Unassembled WGS sequence"/>
</dbReference>
<feature type="region of interest" description="Disordered" evidence="1">
    <location>
        <begin position="18"/>
        <end position="37"/>
    </location>
</feature>
<organism evidence="2 3">
    <name type="scientific">Rhynchophorus ferrugineus</name>
    <name type="common">Red palm weevil</name>
    <name type="synonym">Curculio ferrugineus</name>
    <dbReference type="NCBI Taxonomy" id="354439"/>
    <lineage>
        <taxon>Eukaryota</taxon>
        <taxon>Metazoa</taxon>
        <taxon>Ecdysozoa</taxon>
        <taxon>Arthropoda</taxon>
        <taxon>Hexapoda</taxon>
        <taxon>Insecta</taxon>
        <taxon>Pterygota</taxon>
        <taxon>Neoptera</taxon>
        <taxon>Endopterygota</taxon>
        <taxon>Coleoptera</taxon>
        <taxon>Polyphaga</taxon>
        <taxon>Cucujiformia</taxon>
        <taxon>Curculionidae</taxon>
        <taxon>Dryophthorinae</taxon>
        <taxon>Rhynchophorus</taxon>
    </lineage>
</organism>
<protein>
    <submittedName>
        <fullName evidence="2">Uncharacterized protein</fullName>
    </submittedName>
</protein>
<evidence type="ECO:0000313" key="2">
    <source>
        <dbReference type="EMBL" id="KAF7269014.1"/>
    </source>
</evidence>
<evidence type="ECO:0000313" key="3">
    <source>
        <dbReference type="Proteomes" id="UP000625711"/>
    </source>
</evidence>
<reference evidence="2" key="1">
    <citation type="submission" date="2020-08" db="EMBL/GenBank/DDBJ databases">
        <title>Genome sequencing and assembly of the red palm weevil Rhynchophorus ferrugineus.</title>
        <authorList>
            <person name="Dias G.B."/>
            <person name="Bergman C.M."/>
            <person name="Manee M."/>
        </authorList>
    </citation>
    <scope>NUCLEOTIDE SEQUENCE</scope>
    <source>
        <strain evidence="2">AA-2017</strain>
        <tissue evidence="2">Whole larva</tissue>
    </source>
</reference>
<keyword evidence="3" id="KW-1185">Reference proteome</keyword>
<proteinExistence type="predicted"/>
<gene>
    <name evidence="2" type="ORF">GWI33_017935</name>
</gene>